<keyword evidence="3" id="KW-1185">Reference proteome</keyword>
<protein>
    <submittedName>
        <fullName evidence="2">Uncharacterized protein</fullName>
    </submittedName>
</protein>
<evidence type="ECO:0000256" key="1">
    <source>
        <dbReference type="SAM" id="MobiDB-lite"/>
    </source>
</evidence>
<name>S7MCM8_MYOBR</name>
<sequence>MRLVSPPPAPAPGLKGGGAGQVWALPNGGGVSQVWVSCDFKTERLPLQSHFKGREVGGLQPSTERLPLQSHFKGREVGGLQPSNGLNSRRFECEDENPVGEDGIQQMCPLYNQMCYQDRSPGKHHRSNDPERVYINPREHYV</sequence>
<dbReference type="Proteomes" id="UP000052978">
    <property type="component" value="Unassembled WGS sequence"/>
</dbReference>
<evidence type="ECO:0000313" key="3">
    <source>
        <dbReference type="Proteomes" id="UP000052978"/>
    </source>
</evidence>
<gene>
    <name evidence="2" type="ORF">D623_10006375</name>
</gene>
<dbReference type="EMBL" id="KE161130">
    <property type="protein sequence ID" value="EPQ01959.1"/>
    <property type="molecule type" value="Genomic_DNA"/>
</dbReference>
<feature type="compositionally biased region" description="Basic and acidic residues" evidence="1">
    <location>
        <begin position="127"/>
        <end position="142"/>
    </location>
</feature>
<dbReference type="eggNOG" id="ENOG502QTRU">
    <property type="taxonomic scope" value="Eukaryota"/>
</dbReference>
<organism evidence="2 3">
    <name type="scientific">Myotis brandtii</name>
    <name type="common">Brandt's bat</name>
    <dbReference type="NCBI Taxonomy" id="109478"/>
    <lineage>
        <taxon>Eukaryota</taxon>
        <taxon>Metazoa</taxon>
        <taxon>Chordata</taxon>
        <taxon>Craniata</taxon>
        <taxon>Vertebrata</taxon>
        <taxon>Euteleostomi</taxon>
        <taxon>Mammalia</taxon>
        <taxon>Eutheria</taxon>
        <taxon>Laurasiatheria</taxon>
        <taxon>Chiroptera</taxon>
        <taxon>Yangochiroptera</taxon>
        <taxon>Vespertilionidae</taxon>
        <taxon>Myotis</taxon>
    </lineage>
</organism>
<dbReference type="AlphaFoldDB" id="S7MCM8"/>
<feature type="region of interest" description="Disordered" evidence="1">
    <location>
        <begin position="119"/>
        <end position="142"/>
    </location>
</feature>
<evidence type="ECO:0000313" key="2">
    <source>
        <dbReference type="EMBL" id="EPQ01959.1"/>
    </source>
</evidence>
<accession>S7MCM8</accession>
<proteinExistence type="predicted"/>
<reference evidence="2 3" key="1">
    <citation type="journal article" date="2013" name="Nat. Commun.">
        <title>Genome analysis reveals insights into physiology and longevity of the Brandt's bat Myotis brandtii.</title>
        <authorList>
            <person name="Seim I."/>
            <person name="Fang X."/>
            <person name="Xiong Z."/>
            <person name="Lobanov A.V."/>
            <person name="Huang Z."/>
            <person name="Ma S."/>
            <person name="Feng Y."/>
            <person name="Turanov A.A."/>
            <person name="Zhu Y."/>
            <person name="Lenz T.L."/>
            <person name="Gerashchenko M.V."/>
            <person name="Fan D."/>
            <person name="Hee Yim S."/>
            <person name="Yao X."/>
            <person name="Jordan D."/>
            <person name="Xiong Y."/>
            <person name="Ma Y."/>
            <person name="Lyapunov A.N."/>
            <person name="Chen G."/>
            <person name="Kulakova O.I."/>
            <person name="Sun Y."/>
            <person name="Lee S.G."/>
            <person name="Bronson R.T."/>
            <person name="Moskalev A.A."/>
            <person name="Sunyaev S.R."/>
            <person name="Zhang G."/>
            <person name="Krogh A."/>
            <person name="Wang J."/>
            <person name="Gladyshev V.N."/>
        </authorList>
    </citation>
    <scope>NUCLEOTIDE SEQUENCE [LARGE SCALE GENOMIC DNA]</scope>
</reference>